<dbReference type="InterPro" id="IPR055414">
    <property type="entry name" value="LRR_R13L4/SHOC2-like"/>
</dbReference>
<dbReference type="Gene3D" id="3.80.10.10">
    <property type="entry name" value="Ribonuclease Inhibitor"/>
    <property type="match status" value="4"/>
</dbReference>
<evidence type="ECO:0000256" key="9">
    <source>
        <dbReference type="ARBA" id="ARBA00022679"/>
    </source>
</evidence>
<gene>
    <name evidence="25" type="ORF">LITE_LOCUS27328</name>
</gene>
<dbReference type="EC" id="2.7.11.1" evidence="4"/>
<dbReference type="PANTHER" id="PTHR27008:SF596">
    <property type="entry name" value="OS02G0215500 PROTEIN"/>
    <property type="match status" value="1"/>
</dbReference>
<keyword evidence="10 23" id="KW-0812">Transmembrane</keyword>
<dbReference type="InterPro" id="IPR011009">
    <property type="entry name" value="Kinase-like_dom_sf"/>
</dbReference>
<evidence type="ECO:0000256" key="13">
    <source>
        <dbReference type="ARBA" id="ARBA00022741"/>
    </source>
</evidence>
<dbReference type="Pfam" id="PF07714">
    <property type="entry name" value="PK_Tyr_Ser-Thr"/>
    <property type="match status" value="1"/>
</dbReference>
<evidence type="ECO:0000256" key="1">
    <source>
        <dbReference type="ARBA" id="ARBA00004162"/>
    </source>
</evidence>
<feature type="binding site" evidence="22">
    <location>
        <position position="702"/>
    </location>
    <ligand>
        <name>ATP</name>
        <dbReference type="ChEBI" id="CHEBI:30616"/>
    </ligand>
</feature>
<keyword evidence="11" id="KW-0732">Signal</keyword>
<evidence type="ECO:0000256" key="11">
    <source>
        <dbReference type="ARBA" id="ARBA00022729"/>
    </source>
</evidence>
<evidence type="ECO:0000259" key="24">
    <source>
        <dbReference type="PROSITE" id="PS50011"/>
    </source>
</evidence>
<keyword evidence="17 23" id="KW-0472">Membrane</keyword>
<dbReference type="InterPro" id="IPR001245">
    <property type="entry name" value="Ser-Thr/Tyr_kinase_cat_dom"/>
</dbReference>
<evidence type="ECO:0000256" key="23">
    <source>
        <dbReference type="SAM" id="Phobius"/>
    </source>
</evidence>
<dbReference type="SMART" id="SM00220">
    <property type="entry name" value="S_TKc"/>
    <property type="match status" value="1"/>
</dbReference>
<evidence type="ECO:0000256" key="15">
    <source>
        <dbReference type="ARBA" id="ARBA00022840"/>
    </source>
</evidence>
<dbReference type="SUPFAM" id="SSF52058">
    <property type="entry name" value="L domain-like"/>
    <property type="match status" value="2"/>
</dbReference>
<dbReference type="GO" id="GO:0005886">
    <property type="term" value="C:plasma membrane"/>
    <property type="evidence" value="ECO:0007669"/>
    <property type="project" value="UniProtKB-SubCell"/>
</dbReference>
<evidence type="ECO:0000256" key="8">
    <source>
        <dbReference type="ARBA" id="ARBA00022614"/>
    </source>
</evidence>
<accession>A0AAV0M867</accession>
<dbReference type="InterPro" id="IPR001611">
    <property type="entry name" value="Leu-rich_rpt"/>
</dbReference>
<evidence type="ECO:0000256" key="20">
    <source>
        <dbReference type="ARBA" id="ARBA00047899"/>
    </source>
</evidence>
<reference evidence="25" key="1">
    <citation type="submission" date="2022-08" db="EMBL/GenBank/DDBJ databases">
        <authorList>
            <person name="Gutierrez-Valencia J."/>
        </authorList>
    </citation>
    <scope>NUCLEOTIDE SEQUENCE</scope>
</reference>
<dbReference type="Gene3D" id="1.10.510.10">
    <property type="entry name" value="Transferase(Phosphotransferase) domain 1"/>
    <property type="match status" value="1"/>
</dbReference>
<dbReference type="Pfam" id="PF13855">
    <property type="entry name" value="LRR_8"/>
    <property type="match status" value="1"/>
</dbReference>
<comment type="catalytic activity">
    <reaction evidence="20">
        <text>L-threonyl-[protein] + ATP = O-phospho-L-threonyl-[protein] + ADP + H(+)</text>
        <dbReference type="Rhea" id="RHEA:46608"/>
        <dbReference type="Rhea" id="RHEA-COMP:11060"/>
        <dbReference type="Rhea" id="RHEA-COMP:11605"/>
        <dbReference type="ChEBI" id="CHEBI:15378"/>
        <dbReference type="ChEBI" id="CHEBI:30013"/>
        <dbReference type="ChEBI" id="CHEBI:30616"/>
        <dbReference type="ChEBI" id="CHEBI:61977"/>
        <dbReference type="ChEBI" id="CHEBI:456216"/>
        <dbReference type="EC" id="2.7.11.1"/>
    </reaction>
</comment>
<evidence type="ECO:0000256" key="14">
    <source>
        <dbReference type="ARBA" id="ARBA00022777"/>
    </source>
</evidence>
<protein>
    <recommendedName>
        <fullName evidence="4">non-specific serine/threonine protein kinase</fullName>
        <ecNumber evidence="4">2.7.11.1</ecNumber>
    </recommendedName>
</protein>
<dbReference type="FunFam" id="3.80.10.10:FF:000288">
    <property type="entry name" value="LRR receptor-like serine/threonine-protein kinase EFR"/>
    <property type="match status" value="1"/>
</dbReference>
<dbReference type="InterPro" id="IPR003591">
    <property type="entry name" value="Leu-rich_rpt_typical-subtyp"/>
</dbReference>
<keyword evidence="12" id="KW-0677">Repeat</keyword>
<dbReference type="PROSITE" id="PS00107">
    <property type="entry name" value="PROTEIN_KINASE_ATP"/>
    <property type="match status" value="1"/>
</dbReference>
<dbReference type="Proteomes" id="UP001154282">
    <property type="component" value="Unassembled WGS sequence"/>
</dbReference>
<dbReference type="PROSITE" id="PS50011">
    <property type="entry name" value="PROTEIN_KINASE_DOM"/>
    <property type="match status" value="1"/>
</dbReference>
<comment type="catalytic activity">
    <reaction evidence="21">
        <text>L-seryl-[protein] + ATP = O-phospho-L-seryl-[protein] + ADP + H(+)</text>
        <dbReference type="Rhea" id="RHEA:17989"/>
        <dbReference type="Rhea" id="RHEA-COMP:9863"/>
        <dbReference type="Rhea" id="RHEA-COMP:11604"/>
        <dbReference type="ChEBI" id="CHEBI:15378"/>
        <dbReference type="ChEBI" id="CHEBI:29999"/>
        <dbReference type="ChEBI" id="CHEBI:30616"/>
        <dbReference type="ChEBI" id="CHEBI:83421"/>
        <dbReference type="ChEBI" id="CHEBI:456216"/>
        <dbReference type="EC" id="2.7.11.1"/>
    </reaction>
</comment>
<dbReference type="Pfam" id="PF08263">
    <property type="entry name" value="LRRNT_2"/>
    <property type="match status" value="1"/>
</dbReference>
<dbReference type="EMBL" id="CAMGYJ010000007">
    <property type="protein sequence ID" value="CAI0442600.1"/>
    <property type="molecule type" value="Genomic_DNA"/>
</dbReference>
<evidence type="ECO:0000313" key="25">
    <source>
        <dbReference type="EMBL" id="CAI0442600.1"/>
    </source>
</evidence>
<dbReference type="SUPFAM" id="SSF56112">
    <property type="entry name" value="Protein kinase-like (PK-like)"/>
    <property type="match status" value="1"/>
</dbReference>
<evidence type="ECO:0000256" key="3">
    <source>
        <dbReference type="ARBA" id="ARBA00008684"/>
    </source>
</evidence>
<evidence type="ECO:0000256" key="21">
    <source>
        <dbReference type="ARBA" id="ARBA00048679"/>
    </source>
</evidence>
<dbReference type="FunFam" id="3.30.200.20:FF:000432">
    <property type="entry name" value="LRR receptor-like serine/threonine-protein kinase EFR"/>
    <property type="match status" value="1"/>
</dbReference>
<keyword evidence="13 22" id="KW-0547">Nucleotide-binding</keyword>
<dbReference type="InterPro" id="IPR000719">
    <property type="entry name" value="Prot_kinase_dom"/>
</dbReference>
<keyword evidence="6" id="KW-0723">Serine/threonine-protein kinase</keyword>
<evidence type="ECO:0000256" key="2">
    <source>
        <dbReference type="ARBA" id="ARBA00004479"/>
    </source>
</evidence>
<dbReference type="InterPro" id="IPR008271">
    <property type="entry name" value="Ser/Thr_kinase_AS"/>
</dbReference>
<organism evidence="25 26">
    <name type="scientific">Linum tenue</name>
    <dbReference type="NCBI Taxonomy" id="586396"/>
    <lineage>
        <taxon>Eukaryota</taxon>
        <taxon>Viridiplantae</taxon>
        <taxon>Streptophyta</taxon>
        <taxon>Embryophyta</taxon>
        <taxon>Tracheophyta</taxon>
        <taxon>Spermatophyta</taxon>
        <taxon>Magnoliopsida</taxon>
        <taxon>eudicotyledons</taxon>
        <taxon>Gunneridae</taxon>
        <taxon>Pentapetalae</taxon>
        <taxon>rosids</taxon>
        <taxon>fabids</taxon>
        <taxon>Malpighiales</taxon>
        <taxon>Linaceae</taxon>
        <taxon>Linum</taxon>
    </lineage>
</organism>
<dbReference type="GO" id="GO:0004674">
    <property type="term" value="F:protein serine/threonine kinase activity"/>
    <property type="evidence" value="ECO:0007669"/>
    <property type="project" value="UniProtKB-KW"/>
</dbReference>
<dbReference type="Gene3D" id="3.30.200.20">
    <property type="entry name" value="Phosphorylase Kinase, domain 1"/>
    <property type="match status" value="1"/>
</dbReference>
<evidence type="ECO:0000313" key="26">
    <source>
        <dbReference type="Proteomes" id="UP001154282"/>
    </source>
</evidence>
<dbReference type="Pfam" id="PF00560">
    <property type="entry name" value="LRR_1"/>
    <property type="match status" value="4"/>
</dbReference>
<keyword evidence="9" id="KW-0808">Transferase</keyword>
<dbReference type="InterPro" id="IPR051809">
    <property type="entry name" value="Plant_receptor-like_S/T_kinase"/>
</dbReference>
<evidence type="ECO:0000256" key="18">
    <source>
        <dbReference type="ARBA" id="ARBA00023170"/>
    </source>
</evidence>
<keyword evidence="18" id="KW-0675">Receptor</keyword>
<dbReference type="Pfam" id="PF23598">
    <property type="entry name" value="LRR_14"/>
    <property type="match status" value="1"/>
</dbReference>
<feature type="transmembrane region" description="Helical" evidence="23">
    <location>
        <begin position="613"/>
        <end position="635"/>
    </location>
</feature>
<feature type="domain" description="Protein kinase" evidence="24">
    <location>
        <begin position="670"/>
        <end position="994"/>
    </location>
</feature>
<evidence type="ECO:0000256" key="22">
    <source>
        <dbReference type="PROSITE-ProRule" id="PRU10141"/>
    </source>
</evidence>
<dbReference type="InterPro" id="IPR032675">
    <property type="entry name" value="LRR_dom_sf"/>
</dbReference>
<dbReference type="PROSITE" id="PS00108">
    <property type="entry name" value="PROTEIN_KINASE_ST"/>
    <property type="match status" value="1"/>
</dbReference>
<evidence type="ECO:0000256" key="10">
    <source>
        <dbReference type="ARBA" id="ARBA00022692"/>
    </source>
</evidence>
<keyword evidence="5" id="KW-1003">Cell membrane</keyword>
<keyword evidence="19" id="KW-0325">Glycoprotein</keyword>
<keyword evidence="14" id="KW-0418">Kinase</keyword>
<evidence type="ECO:0000256" key="6">
    <source>
        <dbReference type="ARBA" id="ARBA00022527"/>
    </source>
</evidence>
<keyword evidence="15 22" id="KW-0067">ATP-binding</keyword>
<dbReference type="PANTHER" id="PTHR27008">
    <property type="entry name" value="OS04G0122200 PROTEIN"/>
    <property type="match status" value="1"/>
</dbReference>
<dbReference type="FunFam" id="3.80.10.10:FF:000095">
    <property type="entry name" value="LRR receptor-like serine/threonine-protein kinase GSO1"/>
    <property type="match status" value="1"/>
</dbReference>
<evidence type="ECO:0000256" key="7">
    <source>
        <dbReference type="ARBA" id="ARBA00022553"/>
    </source>
</evidence>
<dbReference type="SMART" id="SM00369">
    <property type="entry name" value="LRR_TYP"/>
    <property type="match status" value="8"/>
</dbReference>
<dbReference type="InterPro" id="IPR013210">
    <property type="entry name" value="LRR_N_plant-typ"/>
</dbReference>
<evidence type="ECO:0000256" key="16">
    <source>
        <dbReference type="ARBA" id="ARBA00022989"/>
    </source>
</evidence>
<keyword evidence="7" id="KW-0597">Phosphoprotein</keyword>
<comment type="similarity">
    <text evidence="3">Belongs to the protein kinase superfamily. Ser/Thr protein kinase family.</text>
</comment>
<dbReference type="FunFam" id="1.10.510.10:FF:000358">
    <property type="entry name" value="Putative leucine-rich repeat receptor-like serine/threonine-protein kinase"/>
    <property type="match status" value="1"/>
</dbReference>
<keyword evidence="26" id="KW-1185">Reference proteome</keyword>
<name>A0AAV0M867_9ROSI</name>
<keyword evidence="16 23" id="KW-1133">Transmembrane helix</keyword>
<evidence type="ECO:0000256" key="12">
    <source>
        <dbReference type="ARBA" id="ARBA00022737"/>
    </source>
</evidence>
<evidence type="ECO:0000256" key="4">
    <source>
        <dbReference type="ARBA" id="ARBA00012513"/>
    </source>
</evidence>
<comment type="subcellular location">
    <subcellularLocation>
        <location evidence="1">Cell membrane</location>
        <topology evidence="1">Single-pass membrane protein</topology>
    </subcellularLocation>
    <subcellularLocation>
        <location evidence="2">Membrane</location>
        <topology evidence="2">Single-pass type I membrane protein</topology>
    </subcellularLocation>
</comment>
<evidence type="ECO:0000256" key="17">
    <source>
        <dbReference type="ARBA" id="ARBA00023136"/>
    </source>
</evidence>
<evidence type="ECO:0000256" key="19">
    <source>
        <dbReference type="ARBA" id="ARBA00023180"/>
    </source>
</evidence>
<comment type="caution">
    <text evidence="25">The sequence shown here is derived from an EMBL/GenBank/DDBJ whole genome shotgun (WGS) entry which is preliminary data.</text>
</comment>
<dbReference type="InterPro" id="IPR017441">
    <property type="entry name" value="Protein_kinase_ATP_BS"/>
</dbReference>
<keyword evidence="8" id="KW-0433">Leucine-rich repeat</keyword>
<evidence type="ECO:0000256" key="5">
    <source>
        <dbReference type="ARBA" id="ARBA00022475"/>
    </source>
</evidence>
<sequence length="994" mass="108128">MDLKSQITQDPLQIMATWNSTTHFCQWGGITCGRRHQRVTIIDLRSSRLSGIISPSIGNLTFLRQIYLQNNSFGGEIPPEIGRLSRLEWLNLRNNSLGGQIPAQVFNCSNLVLFTFAGNLLSGRIPDEIGSLSKLKRIGLGNNSLTGSIPQSVGNMSSLEELYAYRNHLVGSLPDGLGQLRNFSIVSLYDNSLSGPIPDSTFNSSTLIVVDLELNMLTGQLPSGLGSRFLPQLQFISLVNNRFSGSIPASLSNATDLGTIRLGSNMFSGRIPPLEKLNKLRWMAIDSNELGTGTDGDLDFVASLTNNTALEILALDHNNFGGRLPDQIGNLSRRLTLMLVSSNQISGGIPPGVENLINLRQFEAHNNNLAGNIPSNIGKLQNLEGLNLANNGFSGSIPTSLGNLTRMVELHLEMNSLQGRIPDALGNCKRLLAANLSQNSLEGTIPTELVSLSSLSIFLDLSGNRLSGSIPVEVGNLKNLGKLRLSQNRLSGRIPNSLGSCETLEALYLDSNYFQGSIPQSLSALRGIQRLNLSRNNFSGQIPDFFQSFSSLESLDLSHNNFQGLVPTEGIFRRQNSTLIDGNGDLCGGIPDLRLPKCIQERSGKANQVKLKIIISSSVSISAAVIIAFTCFFIYRSRKKQSRKITMHLPSSREVLQVSYERLLKATDGFSSENLIGRGGSGSVYRGTLDSPDETKSEIAVKVLNLVHPRAYKSFLAECQALRNARHRNLVKVVTVCSSVDHHGDDFRALVYEFMENGSLDDWLHQKQRGLNLMQRLNIAIDIASAIDYLHNQCESPIIHCDLKPSNVLLDHRMTVRVSDFGLAKLVAAGCRVSANQSSSVGVRGTIGYAPPVNVVDAEYGMGSDASTYGDVYSYGILLLEMFTGKSPTDTMFKDGMSLHSLADSKLGFPADGVMDIVDPLLLEKETSSGGSLNKCLASIVRIGVVCSAELPWHRPGISFVVQELCVTRDRILGDIKNVLGVQTVIPMADNKLS</sequence>
<dbReference type="AlphaFoldDB" id="A0AAV0M867"/>
<dbReference type="GO" id="GO:0005524">
    <property type="term" value="F:ATP binding"/>
    <property type="evidence" value="ECO:0007669"/>
    <property type="project" value="UniProtKB-UniRule"/>
</dbReference>
<proteinExistence type="inferred from homology"/>